<sequence length="88" mass="9914">MNVIMVPRTLPPDPETAICLEFNTTNKKQVSSFHKELKKQQKKKKPFMTAYLSMKVTELKADLKKRGLPVSGNKSALIARLAADDVKK</sequence>
<dbReference type="InterPro" id="IPR003034">
    <property type="entry name" value="SAP_dom"/>
</dbReference>
<protein>
    <recommendedName>
        <fullName evidence="3">SAP domain-containing protein</fullName>
    </recommendedName>
</protein>
<comment type="caution">
    <text evidence="4">The sequence shown here is derived from an EMBL/GenBank/DDBJ whole genome shotgun (WGS) entry which is preliminary data.</text>
</comment>
<name>A0A0F8YJD1_9ZZZZ</name>
<reference evidence="4" key="1">
    <citation type="journal article" date="2015" name="Nature">
        <title>Complex archaea that bridge the gap between prokaryotes and eukaryotes.</title>
        <authorList>
            <person name="Spang A."/>
            <person name="Saw J.H."/>
            <person name="Jorgensen S.L."/>
            <person name="Zaremba-Niedzwiedzka K."/>
            <person name="Martijn J."/>
            <person name="Lind A.E."/>
            <person name="van Eijk R."/>
            <person name="Schleper C."/>
            <person name="Guy L."/>
            <person name="Ettema T.J."/>
        </authorList>
    </citation>
    <scope>NUCLEOTIDE SEQUENCE</scope>
</reference>
<accession>A0A0F8YJD1</accession>
<dbReference type="PANTHER" id="PTHR46551">
    <property type="entry name" value="SAP DOMAIN-CONTAINING RIBONUCLEOPROTEIN"/>
    <property type="match status" value="1"/>
</dbReference>
<dbReference type="InterPro" id="IPR052240">
    <property type="entry name" value="SAP_domain_ribonucleoprotein"/>
</dbReference>
<dbReference type="SMART" id="SM00513">
    <property type="entry name" value="SAP"/>
    <property type="match status" value="1"/>
</dbReference>
<dbReference type="PANTHER" id="PTHR46551:SF1">
    <property type="entry name" value="SAP DOMAIN-CONTAINING RIBONUCLEOPROTEIN"/>
    <property type="match status" value="1"/>
</dbReference>
<feature type="non-terminal residue" evidence="4">
    <location>
        <position position="1"/>
    </location>
</feature>
<dbReference type="Gene3D" id="1.10.720.30">
    <property type="entry name" value="SAP domain"/>
    <property type="match status" value="1"/>
</dbReference>
<proteinExistence type="inferred from homology"/>
<organism evidence="4">
    <name type="scientific">marine sediment metagenome</name>
    <dbReference type="NCBI Taxonomy" id="412755"/>
    <lineage>
        <taxon>unclassified sequences</taxon>
        <taxon>metagenomes</taxon>
        <taxon>ecological metagenomes</taxon>
    </lineage>
</organism>
<evidence type="ECO:0000256" key="1">
    <source>
        <dbReference type="ARBA" id="ARBA00022553"/>
    </source>
</evidence>
<dbReference type="GO" id="GO:0016973">
    <property type="term" value="P:poly(A)+ mRNA export from nucleus"/>
    <property type="evidence" value="ECO:0007669"/>
    <property type="project" value="TreeGrafter"/>
</dbReference>
<evidence type="ECO:0000256" key="2">
    <source>
        <dbReference type="ARBA" id="ARBA00046328"/>
    </source>
</evidence>
<dbReference type="GO" id="GO:0005634">
    <property type="term" value="C:nucleus"/>
    <property type="evidence" value="ECO:0007669"/>
    <property type="project" value="TreeGrafter"/>
</dbReference>
<evidence type="ECO:0000313" key="4">
    <source>
        <dbReference type="EMBL" id="KKK81492.1"/>
    </source>
</evidence>
<dbReference type="SUPFAM" id="SSF68906">
    <property type="entry name" value="SAP domain"/>
    <property type="match status" value="1"/>
</dbReference>
<feature type="domain" description="SAP" evidence="3">
    <location>
        <begin position="51"/>
        <end position="85"/>
    </location>
</feature>
<dbReference type="Pfam" id="PF02037">
    <property type="entry name" value="SAP"/>
    <property type="match status" value="1"/>
</dbReference>
<evidence type="ECO:0000259" key="3">
    <source>
        <dbReference type="PROSITE" id="PS50800"/>
    </source>
</evidence>
<comment type="similarity">
    <text evidence="2">Belongs to the SAP domain-containing ribonucleoprotein family.</text>
</comment>
<keyword evidence="1" id="KW-0597">Phosphoprotein</keyword>
<dbReference type="EMBL" id="LAZR01053099">
    <property type="protein sequence ID" value="KKK81492.1"/>
    <property type="molecule type" value="Genomic_DNA"/>
</dbReference>
<dbReference type="AlphaFoldDB" id="A0A0F8YJD1"/>
<dbReference type="InterPro" id="IPR036361">
    <property type="entry name" value="SAP_dom_sf"/>
</dbReference>
<gene>
    <name evidence="4" type="ORF">LCGC14_2812890</name>
</gene>
<dbReference type="PROSITE" id="PS50800">
    <property type="entry name" value="SAP"/>
    <property type="match status" value="1"/>
</dbReference>